<proteinExistence type="predicted"/>
<organism evidence="1 2">
    <name type="scientific">Myodes glareolus</name>
    <name type="common">Bank vole</name>
    <name type="synonym">Clethrionomys glareolus</name>
    <dbReference type="NCBI Taxonomy" id="447135"/>
    <lineage>
        <taxon>Eukaryota</taxon>
        <taxon>Metazoa</taxon>
        <taxon>Chordata</taxon>
        <taxon>Craniata</taxon>
        <taxon>Vertebrata</taxon>
        <taxon>Euteleostomi</taxon>
        <taxon>Mammalia</taxon>
        <taxon>Eutheria</taxon>
        <taxon>Euarchontoglires</taxon>
        <taxon>Glires</taxon>
        <taxon>Rodentia</taxon>
        <taxon>Myomorpha</taxon>
        <taxon>Muroidea</taxon>
        <taxon>Cricetidae</taxon>
        <taxon>Arvicolinae</taxon>
        <taxon>Myodes</taxon>
    </lineage>
</organism>
<gene>
    <name evidence="1" type="ORF">U0070_000794</name>
</gene>
<sequence length="96" mass="10054">MEKPHQIPVLSDISTTGIVRTVTKVPTGMYLKSPPREGIRISALGASDFTYGFRNNAHPGVGDAQLPAAPPRGAVTSLVRAAALFDATVTRLPEAG</sequence>
<dbReference type="AlphaFoldDB" id="A0AAW0I6C1"/>
<evidence type="ECO:0000313" key="2">
    <source>
        <dbReference type="Proteomes" id="UP001488838"/>
    </source>
</evidence>
<protein>
    <submittedName>
        <fullName evidence="1">Uncharacterized protein</fullName>
    </submittedName>
</protein>
<name>A0AAW0I6C1_MYOGA</name>
<dbReference type="Proteomes" id="UP001488838">
    <property type="component" value="Unassembled WGS sequence"/>
</dbReference>
<accession>A0AAW0I6C1</accession>
<dbReference type="EMBL" id="JBBHLL010000209">
    <property type="protein sequence ID" value="KAK7809927.1"/>
    <property type="molecule type" value="Genomic_DNA"/>
</dbReference>
<evidence type="ECO:0000313" key="1">
    <source>
        <dbReference type="EMBL" id="KAK7809927.1"/>
    </source>
</evidence>
<reference evidence="1 2" key="1">
    <citation type="journal article" date="2023" name="bioRxiv">
        <title>Conserved and derived expression patterns and positive selection on dental genes reveal complex evolutionary context of ever-growing rodent molars.</title>
        <authorList>
            <person name="Calamari Z.T."/>
            <person name="Song A."/>
            <person name="Cohen E."/>
            <person name="Akter M."/>
            <person name="Roy R.D."/>
            <person name="Hallikas O."/>
            <person name="Christensen M.M."/>
            <person name="Li P."/>
            <person name="Marangoni P."/>
            <person name="Jernvall J."/>
            <person name="Klein O.D."/>
        </authorList>
    </citation>
    <scope>NUCLEOTIDE SEQUENCE [LARGE SCALE GENOMIC DNA]</scope>
    <source>
        <strain evidence="1">V071</strain>
    </source>
</reference>
<comment type="caution">
    <text evidence="1">The sequence shown here is derived from an EMBL/GenBank/DDBJ whole genome shotgun (WGS) entry which is preliminary data.</text>
</comment>
<keyword evidence="2" id="KW-1185">Reference proteome</keyword>